<name>A0A7C5SPX5_9DEIN</name>
<dbReference type="GO" id="GO:0016853">
    <property type="term" value="F:isomerase activity"/>
    <property type="evidence" value="ECO:0007669"/>
    <property type="project" value="UniProtKB-KW"/>
</dbReference>
<sequence>KVVEGMDVVEELTQQDTIRTVRILRKPKP</sequence>
<keyword evidence="1" id="KW-0413">Isomerase</keyword>
<dbReference type="EMBL" id="DRNZ01000321">
    <property type="protein sequence ID" value="HHO58589.1"/>
    <property type="molecule type" value="Genomic_DNA"/>
</dbReference>
<dbReference type="AlphaFoldDB" id="A0A7C5SPX5"/>
<feature type="non-terminal residue" evidence="1">
    <location>
        <position position="1"/>
    </location>
</feature>
<evidence type="ECO:0000313" key="1">
    <source>
        <dbReference type="EMBL" id="HHO58589.1"/>
    </source>
</evidence>
<accession>A0A7C5SPX5</accession>
<proteinExistence type="predicted"/>
<organism evidence="1">
    <name type="scientific">Oceanithermus profundus</name>
    <dbReference type="NCBI Taxonomy" id="187137"/>
    <lineage>
        <taxon>Bacteria</taxon>
        <taxon>Thermotogati</taxon>
        <taxon>Deinococcota</taxon>
        <taxon>Deinococci</taxon>
        <taxon>Thermales</taxon>
        <taxon>Thermaceae</taxon>
        <taxon>Oceanithermus</taxon>
    </lineage>
</organism>
<protein>
    <submittedName>
        <fullName evidence="1">Peptidylprolyl isomerase</fullName>
    </submittedName>
</protein>
<gene>
    <name evidence="1" type="ORF">ENJ85_05390</name>
</gene>
<reference evidence="1" key="1">
    <citation type="journal article" date="2020" name="mSystems">
        <title>Genome- and Community-Level Interaction Insights into Carbon Utilization and Element Cycling Functions of Hydrothermarchaeota in Hydrothermal Sediment.</title>
        <authorList>
            <person name="Zhou Z."/>
            <person name="Liu Y."/>
            <person name="Xu W."/>
            <person name="Pan J."/>
            <person name="Luo Z.H."/>
            <person name="Li M."/>
        </authorList>
    </citation>
    <scope>NUCLEOTIDE SEQUENCE [LARGE SCALE GENOMIC DNA]</scope>
    <source>
        <strain evidence="1">HyVt-523</strain>
    </source>
</reference>
<dbReference type="Proteomes" id="UP000886105">
    <property type="component" value="Unassembled WGS sequence"/>
</dbReference>
<comment type="caution">
    <text evidence="1">The sequence shown here is derived from an EMBL/GenBank/DDBJ whole genome shotgun (WGS) entry which is preliminary data.</text>
</comment>